<evidence type="ECO:0000256" key="1">
    <source>
        <dbReference type="SAM" id="SignalP"/>
    </source>
</evidence>
<organism evidence="2 3">
    <name type="scientific">Pseudosporangium ferrugineum</name>
    <dbReference type="NCBI Taxonomy" id="439699"/>
    <lineage>
        <taxon>Bacteria</taxon>
        <taxon>Bacillati</taxon>
        <taxon>Actinomycetota</taxon>
        <taxon>Actinomycetes</taxon>
        <taxon>Micromonosporales</taxon>
        <taxon>Micromonosporaceae</taxon>
        <taxon>Pseudosporangium</taxon>
    </lineage>
</organism>
<keyword evidence="1" id="KW-0732">Signal</keyword>
<feature type="signal peptide" evidence="1">
    <location>
        <begin position="1"/>
        <end position="28"/>
    </location>
</feature>
<name>A0A2T0S3P7_9ACTN</name>
<accession>A0A2T0S3P7</accession>
<comment type="caution">
    <text evidence="2">The sequence shown here is derived from an EMBL/GenBank/DDBJ whole genome shotgun (WGS) entry which is preliminary data.</text>
</comment>
<dbReference type="EMBL" id="PVZG01000009">
    <property type="protein sequence ID" value="PRY28054.1"/>
    <property type="molecule type" value="Genomic_DNA"/>
</dbReference>
<gene>
    <name evidence="2" type="ORF">CLV70_109210</name>
</gene>
<sequence length="256" mass="27480">MRRLRQGVAAVILAATMLLTGTAQPARAADGAADKVVDLALLAWNVYKAGAITPEQAVQFVRLLTGAISETENAVISHIDSIEAREVMGHLRSISYGMADYEAIRENEVWLAEYVRQTLSGYAGNAFEKYRGVSSVKAKDQIALAAQSIYPTLLTVATDAGMPAALARAEADYRELMGDIVKDLEPRCTYVQVHGSNPPHYLHECTAVNGEKSSKVFDTTQPSAADLYDLKAKAAKDSAWLAARRTLDGVGPGNGP</sequence>
<reference evidence="2 3" key="1">
    <citation type="submission" date="2018-03" db="EMBL/GenBank/DDBJ databases">
        <title>Genomic Encyclopedia of Archaeal and Bacterial Type Strains, Phase II (KMG-II): from individual species to whole genera.</title>
        <authorList>
            <person name="Goeker M."/>
        </authorList>
    </citation>
    <scope>NUCLEOTIDE SEQUENCE [LARGE SCALE GENOMIC DNA]</scope>
    <source>
        <strain evidence="2 3">DSM 45348</strain>
    </source>
</reference>
<evidence type="ECO:0000313" key="2">
    <source>
        <dbReference type="EMBL" id="PRY28054.1"/>
    </source>
</evidence>
<dbReference type="AlphaFoldDB" id="A0A2T0S3P7"/>
<feature type="chain" id="PRO_5015730594" evidence="1">
    <location>
        <begin position="29"/>
        <end position="256"/>
    </location>
</feature>
<protein>
    <submittedName>
        <fullName evidence="2">Uncharacterized protein</fullName>
    </submittedName>
</protein>
<dbReference type="OrthoDB" id="3353639at2"/>
<keyword evidence="3" id="KW-1185">Reference proteome</keyword>
<evidence type="ECO:0000313" key="3">
    <source>
        <dbReference type="Proteomes" id="UP000239209"/>
    </source>
</evidence>
<dbReference type="RefSeq" id="WP_146164110.1">
    <property type="nucleotide sequence ID" value="NZ_PVZG01000009.1"/>
</dbReference>
<proteinExistence type="predicted"/>
<dbReference type="Proteomes" id="UP000239209">
    <property type="component" value="Unassembled WGS sequence"/>
</dbReference>